<dbReference type="KEGG" id="mcob:NCTC10184_00600"/>
<proteinExistence type="predicted"/>
<organism evidence="1 2">
    <name type="scientific">Mycoplasmopsis columbinasalis</name>
    <dbReference type="NCBI Taxonomy" id="114880"/>
    <lineage>
        <taxon>Bacteria</taxon>
        <taxon>Bacillati</taxon>
        <taxon>Mycoplasmatota</taxon>
        <taxon>Mycoplasmoidales</taxon>
        <taxon>Metamycoplasmataceae</taxon>
        <taxon>Mycoplasmopsis</taxon>
    </lineage>
</organism>
<protein>
    <submittedName>
        <fullName evidence="1">Uncharacterized protein</fullName>
    </submittedName>
</protein>
<dbReference type="Proteomes" id="UP000290876">
    <property type="component" value="Chromosome"/>
</dbReference>
<gene>
    <name evidence="1" type="ORF">NCTC10184_00600</name>
</gene>
<keyword evidence="2" id="KW-1185">Reference proteome</keyword>
<sequence>MAKSKKPIAIVTATAGVLLIPATAGGVIAAQMLKTKEKEVNSITRLDQNVTSVAQFEQLKLAIDNAQEFVNAYKTSLATNELSSLTALISFAQQVLVNGDSDVTDKLKQRNALNKLVASTQLSLAVRNQTASDAQANQTFLTKAWNQYRALFKLSDIKVAFQQAFARFDKSADFATFINETNELIDRNDEAILPLEVKLYNVLYAEQLEKSTLSAQSLKTLTPIITDALTAIVENDENFTRDLVLLYEQLFDKLYATVAANIFSGTTDVSNLQPDNSEIYSNYEKFLTNAQQAQATIKVLNLDAATNATLTTLIDHIIAQAKTNFAFWNLSYKFAPETIETKSTTKGEKLPANGFEFLSALVAQITAEAQAYAQTFAVDDVQNQLKNLVNAFARKNIDEPELASDLIALYNSEQITPAKVLNNPSSTSEDYANAYTHLFTTGVKLNVASRFYLLLNDLYKYSLNQHVVPAPNANNTASDATNELNSNEIETNTTTVAQAEFLRQASTKLVASVTNVDELANAIFDLNNTYFDQVLLNSLYQDALRELGTQTATSQANYDNLVGLLKQDNANVNRVETAAESRDNNLRVYSNSLAKNVQEITNAYATVTWLRNEVQTKANELRNLNRVQLGYLLDYQQAFLDRFTNATNEAKNDYTEVLNQARNYTALTSAASRAELQSKLTQLFNYAQTLQLSNAQTNFTNVHTNLSNLFANIKDQLAQSAYYSGAVDPNIDPASPDAHPNVDNDPFYNALINVRRTNKAAFDADFNLLTSAFETSNQPALYQFKQLSYLYNYSDIAKANDQSVSAAYRNMAHSTLETLNKYIEALNRYHRNNHPVADPGPNATPTQQEAYSAWKTLKPSLAFLKYVIEVAPRYVANFVGVNQDALDGLSAASANNRDYQLLLQAATTNTQDAEVTVQINNPFFSVFAALETAFTNANLTNSVFVHNLFTRLFKLNADFVLESARATDATLDEQAHTQSVDRLADLRNQMLDIQSNVALLVQAFKFHRNWQANYGQMNYLLPRLYQAEKFLNFDRLDLTQQQVADHFRSQTRFSEAVDLVNPSGVADARLTSALTQALGFAVANGKVSKDELNPYYDLFGHTGTVLADTSLPIDYNAIRTLNTESQIKLAKQNFVLSGAQVTFNYFANILRLLHTLPASSLVNADTSTIDFANLFDHAGEFIVLKKALTYEWTKLPQEGKYDTSDPDSQRQHFNYFTRSLLLTDTLIRFRLGLSGIQDYALNAKAEAASDTNGGAWAPLFAPYLSLYNTDSLTTLTQNDRIIGEFVKAYFNIQSYSNSTRDGKVYGHFILTRYANLPGSLIRDVYQSSDSVNEFLTNKLLPYVLNFDRFTAALSDQGDNAYQSRFIDGNSIDANNDVRQTKWNKDLAAKLDFTNNNKTFTSANIMDFANWAIFTFDRTNAEALFQPMTAELDNAPVRRFAFANNAFNRALAVNFEILLNAYITPPTAVDGISLFGTATVNLTDSVPYANFDQALAALVHQNNTLQAQANTFKQIVQALQTYANIYDLHNELSDQAALVNDQYTNLLTITNTDANTTRKLKLSELPRFQVFFGQTYQAYLKQYRTWLAKLNSLAKLIDQGDDSINDLLGEIHRGIDTFTVARNNATAALDAAVQRARQIFEVTATTSLDNLLSRGWLNAADRNEVLANLGLSNEYVPTQLSFTVSDPADAANTHAYKLIDLFTKVSSATATAPAVYAFLNLETLGNAYPQQLLGFLDQLEFFTHDFVARYQKVASVLVTDFTYSAQSPVALNHIDYIARSNTLSYLLHSQDQFSDNDLWGFYAKMWANAAVQHSDANTGATFTDAQGQVITQMTSQAATKFGRAFFNLPPTFTTTLPTILGNLPALQNALDAYYDAKATYFRQTTSLIQALGNYVVTHSSEHANQPDRANARTFDESVVPLLRVIMNELKAQLFTAGEFLNDLPGEAEANRYIDSATVQDITDLTARYQQANQLLSKLVAKVALAHANSTPEQAVVALNNRLDAWLAAYQQAYVNTLPEDLWTLLSAREQAVLNDLAIPALANTNFVFSANKQDANAKLVLQALYLSDYASAETFVRTVFAQAQLTNDQIHRVALAYLQKLSLANFLVSHYGSVLDVNTLPYKQLQTYVLALKVQIDALPQTPDWSAVYNKLSAAVFALDQYSLAPANSAAKVYINQLAQAEHELMNVLNVYPELVQSESLYVAPLALKNAQGAEATVVNATNWNAAGVYYNPADSASKHKLNDYYRAINPASPKVTLGFNAFNYLKTRTDGAVASAVDDYSYSTWFDLAQRVGSYFAFDANTPLFTLSSLQTSLNALQNFNRDARTYIVNKNTLAAQTRSITTSLATIAESLSQGTTLKQNLLNNYHGANAALDHIGTANDPINLTTTYINGIQKQIAADFLSLYGANSASFLESMFKHLYSKLSAGQNTPGVPHSVEGTTLASLRNQEIANANGYVTLYARAYTSIANFSNLAARLLVDDNTLAKTNINAASALTFTKSAVLNLLRMMFGYNVDQAQSALNTSAGFFLYALYNSYGQKLSDLMSAFKDQVLKFETDQVWNPNSQRADQDAEKVNQFISAVDALTSKLYQVANDFSYTLFGLDLVGASNFSVDLNTWNNETAPALTQNAALKRITDLFYSAGYVKSAPQGASWSAYINSINPSDRKTQLFLTLYLLTNWDVYATKQAGPSKASVLTNGASLNTNHRPEAFFEGARDNVNTGQLAKENLSGDTHAQANLTAFADAAIYLLETFYTNADGNFAFLNHQSFKNDAAKTTFAKFLLEKLLNITSNTLTNQLKPADVFTNTSVDSLYWSHGNFPANDLFNKIADKTIALNGVDTRTYLATFVRQIKLQGQNKLQDFITSALAGLWNDFNVSESSDYDDLLATRATKSPYDAFAQNFLTKVAANLGEQNFSNQLNAFGTDATALTYYNQLYGLDLQSALKLLNTGANDEVYSTADTDARRRLDEYLSGDTAIDNPGLFDLLRVYAQNLKFQYTLYKPVWKVYANPGVNDTALTPVFSTAGARVLNKLDASVTNITSLDTLDLPYASFLMNTKYGVGFNGTTSQTSFADFYN</sequence>
<evidence type="ECO:0000313" key="2">
    <source>
        <dbReference type="Proteomes" id="UP000290876"/>
    </source>
</evidence>
<dbReference type="EMBL" id="LR215043">
    <property type="protein sequence ID" value="VEU78355.1"/>
    <property type="molecule type" value="Genomic_DNA"/>
</dbReference>
<name>A0A449BAX6_9BACT</name>
<dbReference type="OrthoDB" id="393197at2"/>
<accession>A0A449BAX6</accession>
<dbReference type="RefSeq" id="WP_129623181.1">
    <property type="nucleotide sequence ID" value="NZ_LR215043.1"/>
</dbReference>
<reference evidence="1 2" key="1">
    <citation type="submission" date="2019-01" db="EMBL/GenBank/DDBJ databases">
        <authorList>
            <consortium name="Pathogen Informatics"/>
        </authorList>
    </citation>
    <scope>NUCLEOTIDE SEQUENCE [LARGE SCALE GENOMIC DNA]</scope>
    <source>
        <strain evidence="1 2">NCTC10184</strain>
    </source>
</reference>
<evidence type="ECO:0000313" key="1">
    <source>
        <dbReference type="EMBL" id="VEU78355.1"/>
    </source>
</evidence>